<name>A0A8J2KEK4_9HEXA</name>
<dbReference type="PANTHER" id="PTHR24412">
    <property type="entry name" value="KELCH PROTEIN"/>
    <property type="match status" value="1"/>
</dbReference>
<protein>
    <recommendedName>
        <fullName evidence="4">BACK domain-containing protein</fullName>
    </recommendedName>
</protein>
<dbReference type="InterPro" id="IPR006652">
    <property type="entry name" value="Kelch_1"/>
</dbReference>
<dbReference type="PANTHER" id="PTHR24412:SF35">
    <property type="entry name" value="ACTIN-BINDING PROTEIN IPP"/>
    <property type="match status" value="1"/>
</dbReference>
<reference evidence="5" key="1">
    <citation type="submission" date="2021-06" db="EMBL/GenBank/DDBJ databases">
        <authorList>
            <person name="Hodson N. C."/>
            <person name="Mongue J. A."/>
            <person name="Jaron S. K."/>
        </authorList>
    </citation>
    <scope>NUCLEOTIDE SEQUENCE</scope>
</reference>
<keyword evidence="1" id="KW-0880">Kelch repeat</keyword>
<dbReference type="AlphaFoldDB" id="A0A8J2KEK4"/>
<dbReference type="SMART" id="SM00875">
    <property type="entry name" value="BACK"/>
    <property type="match status" value="1"/>
</dbReference>
<organism evidence="5 6">
    <name type="scientific">Allacma fusca</name>
    <dbReference type="NCBI Taxonomy" id="39272"/>
    <lineage>
        <taxon>Eukaryota</taxon>
        <taxon>Metazoa</taxon>
        <taxon>Ecdysozoa</taxon>
        <taxon>Arthropoda</taxon>
        <taxon>Hexapoda</taxon>
        <taxon>Collembola</taxon>
        <taxon>Symphypleona</taxon>
        <taxon>Sminthuridae</taxon>
        <taxon>Allacma</taxon>
    </lineage>
</organism>
<feature type="domain" description="BACK" evidence="4">
    <location>
        <begin position="70"/>
        <end position="172"/>
    </location>
</feature>
<dbReference type="Pfam" id="PF00651">
    <property type="entry name" value="BTB"/>
    <property type="match status" value="1"/>
</dbReference>
<dbReference type="EMBL" id="CAJVCH010369788">
    <property type="protein sequence ID" value="CAG7816406.1"/>
    <property type="molecule type" value="Genomic_DNA"/>
</dbReference>
<evidence type="ECO:0000256" key="1">
    <source>
        <dbReference type="ARBA" id="ARBA00022441"/>
    </source>
</evidence>
<dbReference type="Proteomes" id="UP000708208">
    <property type="component" value="Unassembled WGS sequence"/>
</dbReference>
<keyword evidence="2" id="KW-0677">Repeat</keyword>
<gene>
    <name evidence="5" type="ORF">AFUS01_LOCUS27029</name>
</gene>
<dbReference type="InterPro" id="IPR000210">
    <property type="entry name" value="BTB/POZ_dom"/>
</dbReference>
<keyword evidence="3" id="KW-0009">Actin-binding</keyword>
<evidence type="ECO:0000256" key="3">
    <source>
        <dbReference type="ARBA" id="ARBA00023203"/>
    </source>
</evidence>
<evidence type="ECO:0000256" key="2">
    <source>
        <dbReference type="ARBA" id="ARBA00022737"/>
    </source>
</evidence>
<evidence type="ECO:0000259" key="4">
    <source>
        <dbReference type="SMART" id="SM00875"/>
    </source>
</evidence>
<proteinExistence type="predicted"/>
<dbReference type="FunFam" id="1.25.40.420:FF:000001">
    <property type="entry name" value="Kelch-like family member 12"/>
    <property type="match status" value="1"/>
</dbReference>
<evidence type="ECO:0000313" key="6">
    <source>
        <dbReference type="Proteomes" id="UP000708208"/>
    </source>
</evidence>
<keyword evidence="6" id="KW-1185">Reference proteome</keyword>
<accession>A0A8J2KEK4</accession>
<dbReference type="GO" id="GO:0003779">
    <property type="term" value="F:actin binding"/>
    <property type="evidence" value="ECO:0007669"/>
    <property type="project" value="UniProtKB-KW"/>
</dbReference>
<dbReference type="InterPro" id="IPR011705">
    <property type="entry name" value="BACK"/>
</dbReference>
<comment type="caution">
    <text evidence="5">The sequence shown here is derived from an EMBL/GenBank/DDBJ whole genome shotgun (WGS) entry which is preliminary data.</text>
</comment>
<dbReference type="Pfam" id="PF24681">
    <property type="entry name" value="Kelch_KLHDC2_KLHL20_DRC7"/>
    <property type="match status" value="1"/>
</dbReference>
<evidence type="ECO:0000313" key="5">
    <source>
        <dbReference type="EMBL" id="CAG7816406.1"/>
    </source>
</evidence>
<sequence>MVEEHKDRVELCKISSSVFSTILSFIYTGQVFLTQNSVQDILAAADMLGLPEVLEACADFLKNELHPSNAIGIYRFAESHTCKSLEKVALTYVHRHFPQVSEEEEFSETPKSILIQLMKSEKLKVDSEFQVLAAALRWLKSDLQDRKPYVFEVLQLVRLPLISSKLLQQTIDNIEDSSLQIALRSLQKDLQLKRGSLVSLQVQPRKSAKKHIYIIGGSRKKLGSGWKQLSESTLDTVECFDTFKKQYAKVSSMEIERILPGVAALDGLIYVVGGEQESKILANGEVYCPQEDTWSRIEPMVIPRCAFGLTTWENYLYAFGGWVGEDIGGSIERYDPYLNEWTVIGDMLEPRFSMGVFTHQGLIYIVGGCTHTQRHLKDLCSYNPVTGEWTFLASMKVPRSQMGIAILGNELYVVGGSSKQAEVLRSVEKYSFDEDKWTELAPLQHGRANPAVGAADGKVYVFGGDQTHEISTLRKDFMCAFA</sequence>
<dbReference type="Pfam" id="PF07707">
    <property type="entry name" value="BACK"/>
    <property type="match status" value="1"/>
</dbReference>
<dbReference type="OrthoDB" id="1022638at2759"/>
<dbReference type="SMART" id="SM00612">
    <property type="entry name" value="Kelch"/>
    <property type="match status" value="5"/>
</dbReference>